<evidence type="ECO:0000256" key="2">
    <source>
        <dbReference type="ARBA" id="ARBA00022679"/>
    </source>
</evidence>
<dbReference type="PANTHER" id="PTHR21599">
    <property type="entry name" value="GLYCERATE KINASE"/>
    <property type="match status" value="1"/>
</dbReference>
<dbReference type="SUPFAM" id="SSF110738">
    <property type="entry name" value="Glycerate kinase I"/>
    <property type="match status" value="1"/>
</dbReference>
<dbReference type="OrthoDB" id="9774290at2"/>
<dbReference type="InterPro" id="IPR018197">
    <property type="entry name" value="Glycerate_kinase_RE-like"/>
</dbReference>
<comment type="similarity">
    <text evidence="1 4">Belongs to the glycerate kinase type-1 family.</text>
</comment>
<dbReference type="Proteomes" id="UP000198618">
    <property type="component" value="Unassembled WGS sequence"/>
</dbReference>
<dbReference type="EMBL" id="FOHE01000003">
    <property type="protein sequence ID" value="SES92282.1"/>
    <property type="molecule type" value="Genomic_DNA"/>
</dbReference>
<evidence type="ECO:0000256" key="1">
    <source>
        <dbReference type="ARBA" id="ARBA00006284"/>
    </source>
</evidence>
<dbReference type="InterPro" id="IPR036129">
    <property type="entry name" value="Glycerate_kinase_sf"/>
</dbReference>
<dbReference type="STRING" id="930131.SAMN05216389_103198"/>
<evidence type="ECO:0000256" key="4">
    <source>
        <dbReference type="PIRNR" id="PIRNR006078"/>
    </source>
</evidence>
<dbReference type="Pfam" id="PF02595">
    <property type="entry name" value="Gly_kinase"/>
    <property type="match status" value="1"/>
</dbReference>
<dbReference type="PANTHER" id="PTHR21599:SF0">
    <property type="entry name" value="GLYCERATE KINASE"/>
    <property type="match status" value="1"/>
</dbReference>
<protein>
    <submittedName>
        <fullName evidence="5">Glycerate kinase</fullName>
    </submittedName>
</protein>
<dbReference type="InterPro" id="IPR018193">
    <property type="entry name" value="Glyc_kinase_flavodox-like_fold"/>
</dbReference>
<dbReference type="GO" id="GO:0031388">
    <property type="term" value="P:organic acid phosphorylation"/>
    <property type="evidence" value="ECO:0007669"/>
    <property type="project" value="UniProtKB-UniRule"/>
</dbReference>
<evidence type="ECO:0000313" key="6">
    <source>
        <dbReference type="Proteomes" id="UP000198618"/>
    </source>
</evidence>
<organism evidence="5 6">
    <name type="scientific">Oceanobacillus limi</name>
    <dbReference type="NCBI Taxonomy" id="930131"/>
    <lineage>
        <taxon>Bacteria</taxon>
        <taxon>Bacillati</taxon>
        <taxon>Bacillota</taxon>
        <taxon>Bacilli</taxon>
        <taxon>Bacillales</taxon>
        <taxon>Bacillaceae</taxon>
        <taxon>Oceanobacillus</taxon>
    </lineage>
</organism>
<sequence>MKIVVAPDSFKGSLTSTEASQTMKKAILDLGYEDTVVTKPMADGGEGTVDALLTASEGTGIPITCTGPLGEKINTYYGILEDQTAIIEVANVAGLPQVPATKRNPDATTTYGLGEVILDALNRGCKNIIIGLGGSATNDAGLGMLLALGMEAFDKNENPIGIFGRDLANIDRINVENLEPRLNDIQIQVACDVDNPLYGEKGASAVYGPQKGAKEEQIMSYDTAMKNFASLIDPDNKNSFVSGAGAAGGLGFAFLTLGANLVSGAELVGEASAMEQTIRHADLVITGEGQSDEQTLYGKAPGYIADLANAHGIPVILLSGALSRDIDPLLQKFSGCYSITNRPLSLESCMDQAEDLLYQQTKQVVHLVHRISEAKQLS</sequence>
<dbReference type="GO" id="GO:0008887">
    <property type="term" value="F:glycerate kinase activity"/>
    <property type="evidence" value="ECO:0007669"/>
    <property type="project" value="UniProtKB-UniRule"/>
</dbReference>
<dbReference type="InterPro" id="IPR004381">
    <property type="entry name" value="Glycerate_kinase"/>
</dbReference>
<proteinExistence type="inferred from homology"/>
<accession>A0A1I0ADN1</accession>
<gene>
    <name evidence="5" type="ORF">SAMN05216389_103198</name>
</gene>
<dbReference type="Gene3D" id="3.90.1510.10">
    <property type="entry name" value="Glycerate kinase, domain 2"/>
    <property type="match status" value="1"/>
</dbReference>
<dbReference type="RefSeq" id="WP_090867569.1">
    <property type="nucleotide sequence ID" value="NZ_FOHE01000003.1"/>
</dbReference>
<name>A0A1I0ADN1_9BACI</name>
<keyword evidence="6" id="KW-1185">Reference proteome</keyword>
<dbReference type="Gene3D" id="3.40.50.10350">
    <property type="entry name" value="Glycerate kinase, domain 1"/>
    <property type="match status" value="1"/>
</dbReference>
<evidence type="ECO:0000313" key="5">
    <source>
        <dbReference type="EMBL" id="SES92282.1"/>
    </source>
</evidence>
<evidence type="ECO:0000256" key="3">
    <source>
        <dbReference type="ARBA" id="ARBA00022777"/>
    </source>
</evidence>
<keyword evidence="3 4" id="KW-0418">Kinase</keyword>
<reference evidence="5 6" key="1">
    <citation type="submission" date="2016-10" db="EMBL/GenBank/DDBJ databases">
        <authorList>
            <person name="de Groot N.N."/>
        </authorList>
    </citation>
    <scope>NUCLEOTIDE SEQUENCE [LARGE SCALE GENOMIC DNA]</scope>
    <source>
        <strain evidence="5 6">IBRC-M 10780</strain>
    </source>
</reference>
<dbReference type="PIRSF" id="PIRSF006078">
    <property type="entry name" value="GlxK"/>
    <property type="match status" value="1"/>
</dbReference>
<dbReference type="NCBIfam" id="TIGR00045">
    <property type="entry name" value="glycerate kinase"/>
    <property type="match status" value="1"/>
</dbReference>
<dbReference type="AlphaFoldDB" id="A0A1I0ADN1"/>
<keyword evidence="2 4" id="KW-0808">Transferase</keyword>